<protein>
    <recommendedName>
        <fullName evidence="6">Ribosomal RNA small subunit methyltransferase G</fullName>
        <ecNumber evidence="6">2.1.1.-</ecNumber>
    </recommendedName>
    <alternativeName>
        <fullName evidence="6">16S rRNA 7-methylguanosine methyltransferase</fullName>
        <shortName evidence="6">16S rRNA m7G methyltransferase</shortName>
    </alternativeName>
</protein>
<dbReference type="PANTHER" id="PTHR31760:SF0">
    <property type="entry name" value="S-ADENOSYL-L-METHIONINE-DEPENDENT METHYLTRANSFERASES SUPERFAMILY PROTEIN"/>
    <property type="match status" value="1"/>
</dbReference>
<feature type="binding site" evidence="6">
    <location>
        <position position="77"/>
    </location>
    <ligand>
        <name>S-adenosyl-L-methionine</name>
        <dbReference type="ChEBI" id="CHEBI:59789"/>
    </ligand>
</feature>
<dbReference type="PANTHER" id="PTHR31760">
    <property type="entry name" value="S-ADENOSYL-L-METHIONINE-DEPENDENT METHYLTRANSFERASES SUPERFAMILY PROTEIN"/>
    <property type="match status" value="1"/>
</dbReference>
<keyword evidence="8" id="KW-1185">Reference proteome</keyword>
<dbReference type="GO" id="GO:0005829">
    <property type="term" value="C:cytosol"/>
    <property type="evidence" value="ECO:0007669"/>
    <property type="project" value="TreeGrafter"/>
</dbReference>
<evidence type="ECO:0000256" key="2">
    <source>
        <dbReference type="ARBA" id="ARBA00022552"/>
    </source>
</evidence>
<dbReference type="FunFam" id="3.40.50.150:FF:000041">
    <property type="entry name" value="Ribosomal RNA small subunit methyltransferase G"/>
    <property type="match status" value="1"/>
</dbReference>
<feature type="binding site" evidence="6">
    <location>
        <position position="82"/>
    </location>
    <ligand>
        <name>S-adenosyl-L-methionine</name>
        <dbReference type="ChEBI" id="CHEBI:59789"/>
    </ligand>
</feature>
<comment type="caution">
    <text evidence="7">The sequence shown here is derived from an EMBL/GenBank/DDBJ whole genome shotgun (WGS) entry which is preliminary data.</text>
</comment>
<evidence type="ECO:0000256" key="5">
    <source>
        <dbReference type="ARBA" id="ARBA00022691"/>
    </source>
</evidence>
<dbReference type="HAMAP" id="MF_00074">
    <property type="entry name" value="16SrRNA_methyltr_G"/>
    <property type="match status" value="1"/>
</dbReference>
<dbReference type="GO" id="GO:0070043">
    <property type="term" value="F:rRNA (guanine-N7-)-methyltransferase activity"/>
    <property type="evidence" value="ECO:0007669"/>
    <property type="project" value="UniProtKB-UniRule"/>
</dbReference>
<evidence type="ECO:0000256" key="1">
    <source>
        <dbReference type="ARBA" id="ARBA00022490"/>
    </source>
</evidence>
<organism evidence="7 8">
    <name type="scientific">Aureibacillus halotolerans</name>
    <dbReference type="NCBI Taxonomy" id="1508390"/>
    <lineage>
        <taxon>Bacteria</taxon>
        <taxon>Bacillati</taxon>
        <taxon>Bacillota</taxon>
        <taxon>Bacilli</taxon>
        <taxon>Bacillales</taxon>
        <taxon>Bacillaceae</taxon>
        <taxon>Aureibacillus</taxon>
    </lineage>
</organism>
<dbReference type="AlphaFoldDB" id="A0A4V3D513"/>
<feature type="binding site" evidence="6">
    <location>
        <position position="147"/>
    </location>
    <ligand>
        <name>S-adenosyl-L-methionine</name>
        <dbReference type="ChEBI" id="CHEBI:59789"/>
    </ligand>
</feature>
<dbReference type="InterPro" id="IPR003682">
    <property type="entry name" value="rRNA_ssu_MeTfrase_G"/>
</dbReference>
<dbReference type="SUPFAM" id="SSF53335">
    <property type="entry name" value="S-adenosyl-L-methionine-dependent methyltransferases"/>
    <property type="match status" value="1"/>
</dbReference>
<comment type="subcellular location">
    <subcellularLocation>
        <location evidence="6">Cytoplasm</location>
    </subcellularLocation>
</comment>
<evidence type="ECO:0000313" key="8">
    <source>
        <dbReference type="Proteomes" id="UP000295632"/>
    </source>
</evidence>
<dbReference type="Proteomes" id="UP000295632">
    <property type="component" value="Unassembled WGS sequence"/>
</dbReference>
<keyword evidence="5 6" id="KW-0949">S-adenosyl-L-methionine</keyword>
<dbReference type="Pfam" id="PF02527">
    <property type="entry name" value="GidB"/>
    <property type="match status" value="1"/>
</dbReference>
<dbReference type="CDD" id="cd02440">
    <property type="entry name" value="AdoMet_MTases"/>
    <property type="match status" value="1"/>
</dbReference>
<comment type="caution">
    <text evidence="6">Lacks conserved residue(s) required for the propagation of feature annotation.</text>
</comment>
<name>A0A4V3D513_9BACI</name>
<dbReference type="Gene3D" id="3.40.50.150">
    <property type="entry name" value="Vaccinia Virus protein VP39"/>
    <property type="match status" value="1"/>
</dbReference>
<keyword evidence="3 6" id="KW-0489">Methyltransferase</keyword>
<evidence type="ECO:0000256" key="3">
    <source>
        <dbReference type="ARBA" id="ARBA00022603"/>
    </source>
</evidence>
<evidence type="ECO:0000256" key="4">
    <source>
        <dbReference type="ARBA" id="ARBA00022679"/>
    </source>
</evidence>
<dbReference type="PIRSF" id="PIRSF003078">
    <property type="entry name" value="GidB"/>
    <property type="match status" value="1"/>
</dbReference>
<comment type="function">
    <text evidence="6">Specifically methylates the N7 position of guanine in position 535 of 16S rRNA.</text>
</comment>
<keyword evidence="2 6" id="KW-0698">rRNA processing</keyword>
<gene>
    <name evidence="6" type="primary">rsmG</name>
    <name evidence="7" type="ORF">EV213_11090</name>
</gene>
<feature type="binding site" evidence="6">
    <location>
        <begin position="128"/>
        <end position="129"/>
    </location>
    <ligand>
        <name>S-adenosyl-L-methionine</name>
        <dbReference type="ChEBI" id="CHEBI:59789"/>
    </ligand>
</feature>
<dbReference type="InterPro" id="IPR029063">
    <property type="entry name" value="SAM-dependent_MTases_sf"/>
</dbReference>
<reference evidence="7 8" key="1">
    <citation type="submission" date="2019-03" db="EMBL/GenBank/DDBJ databases">
        <title>Genomic Encyclopedia of Type Strains, Phase IV (KMG-IV): sequencing the most valuable type-strain genomes for metagenomic binning, comparative biology and taxonomic classification.</title>
        <authorList>
            <person name="Goeker M."/>
        </authorList>
    </citation>
    <scope>NUCLEOTIDE SEQUENCE [LARGE SCALE GENOMIC DNA]</scope>
    <source>
        <strain evidence="7 8">DSM 28697</strain>
    </source>
</reference>
<dbReference type="EMBL" id="SNYJ01000010">
    <property type="protein sequence ID" value="TDQ38347.1"/>
    <property type="molecule type" value="Genomic_DNA"/>
</dbReference>
<evidence type="ECO:0000256" key="6">
    <source>
        <dbReference type="HAMAP-Rule" id="MF_00074"/>
    </source>
</evidence>
<dbReference type="OrthoDB" id="9808773at2"/>
<keyword evidence="4 6" id="KW-0808">Transferase</keyword>
<keyword evidence="1 6" id="KW-0963">Cytoplasm</keyword>
<comment type="similarity">
    <text evidence="6">Belongs to the methyltransferase superfamily. RNA methyltransferase RsmG family.</text>
</comment>
<accession>A0A4V3D513</accession>
<dbReference type="RefSeq" id="WP_133580921.1">
    <property type="nucleotide sequence ID" value="NZ_SNYJ01000010.1"/>
</dbReference>
<sequence>MTGETFERLVGEMGIRLTSEQLQQFQHYYAILVEWNEVMNLTSITEEGEVYEKHFYDSLTPTQFIDFSKVTSICDVGSGAGFPGIPLKICFPHLQLTIVDSLQKRIGFLNHLSVQLGLNNVALYHDRAEFFGRKEGIRESFDVVTSRAVARMSVLSEFCLPLVKKGGTFMALKGSRANDELTEGQAAIHLLGGELEDIHTLELPIEKSVRTIVTVKKKRLTPKKYPRKAGLPNRSPLS</sequence>
<dbReference type="EC" id="2.1.1.-" evidence="6"/>
<dbReference type="NCBIfam" id="TIGR00138">
    <property type="entry name" value="rsmG_gidB"/>
    <property type="match status" value="1"/>
</dbReference>
<proteinExistence type="inferred from homology"/>
<evidence type="ECO:0000313" key="7">
    <source>
        <dbReference type="EMBL" id="TDQ38347.1"/>
    </source>
</evidence>